<dbReference type="OrthoDB" id="10009287at2759"/>
<dbReference type="InterPro" id="IPR004345">
    <property type="entry name" value="TB2_DP1_HVA22"/>
</dbReference>
<dbReference type="GO" id="GO:0016020">
    <property type="term" value="C:membrane"/>
    <property type="evidence" value="ECO:0007669"/>
    <property type="project" value="UniProtKB-SubCell"/>
</dbReference>
<dbReference type="AlphaFoldDB" id="A0A5E8BHL7"/>
<evidence type="ECO:0000256" key="1">
    <source>
        <dbReference type="ARBA" id="ARBA00004141"/>
    </source>
</evidence>
<dbReference type="Pfam" id="PF03134">
    <property type="entry name" value="TB2_DP1_HVA22"/>
    <property type="match status" value="1"/>
</dbReference>
<evidence type="ECO:0000256" key="8">
    <source>
        <dbReference type="RuleBase" id="RU362006"/>
    </source>
</evidence>
<evidence type="ECO:0000256" key="6">
    <source>
        <dbReference type="ARBA" id="ARBA00023136"/>
    </source>
</evidence>
<name>A0A5E8BHL7_9ASCO</name>
<evidence type="ECO:0000313" key="9">
    <source>
        <dbReference type="EMBL" id="VVT49013.1"/>
    </source>
</evidence>
<feature type="transmembrane region" description="Helical" evidence="8">
    <location>
        <begin position="118"/>
        <end position="135"/>
    </location>
</feature>
<feature type="transmembrane region" description="Helical" evidence="8">
    <location>
        <begin position="42"/>
        <end position="60"/>
    </location>
</feature>
<organism evidence="9 10">
    <name type="scientific">Magnusiomyces paraingens</name>
    <dbReference type="NCBI Taxonomy" id="2606893"/>
    <lineage>
        <taxon>Eukaryota</taxon>
        <taxon>Fungi</taxon>
        <taxon>Dikarya</taxon>
        <taxon>Ascomycota</taxon>
        <taxon>Saccharomycotina</taxon>
        <taxon>Dipodascomycetes</taxon>
        <taxon>Dipodascales</taxon>
        <taxon>Dipodascaceae</taxon>
        <taxon>Magnusiomyces</taxon>
    </lineage>
</organism>
<dbReference type="PANTHER" id="PTHR12300:SF161">
    <property type="entry name" value="RECEPTOR EXPRESSION-ENHANCING PROTEIN"/>
    <property type="match status" value="1"/>
</dbReference>
<comment type="function">
    <text evidence="7">Required to generate and maintain the structure of the tubular endoplasmic reticulum network and the vacuole. Induces high curvature in membranes and causes membrane tubule formation. Involved in membrane/vesicle trafficking.</text>
</comment>
<evidence type="ECO:0000256" key="7">
    <source>
        <dbReference type="ARBA" id="ARBA00045873"/>
    </source>
</evidence>
<keyword evidence="10" id="KW-1185">Reference proteome</keyword>
<dbReference type="PANTHER" id="PTHR12300">
    <property type="entry name" value="HVA22-LIKE PROTEINS"/>
    <property type="match status" value="1"/>
</dbReference>
<evidence type="ECO:0000256" key="3">
    <source>
        <dbReference type="ARBA" id="ARBA00019184"/>
    </source>
</evidence>
<keyword evidence="5 8" id="KW-1133">Transmembrane helix</keyword>
<gene>
    <name evidence="9" type="ORF">SAPINGB_P002061</name>
</gene>
<keyword evidence="6 8" id="KW-0472">Membrane</keyword>
<dbReference type="RefSeq" id="XP_031852672.1">
    <property type="nucleotide sequence ID" value="XM_031996781.1"/>
</dbReference>
<reference evidence="9 10" key="1">
    <citation type="submission" date="2019-09" db="EMBL/GenBank/DDBJ databases">
        <authorList>
            <person name="Brejova B."/>
        </authorList>
    </citation>
    <scope>NUCLEOTIDE SEQUENCE [LARGE SCALE GENOMIC DNA]</scope>
</reference>
<dbReference type="EMBL" id="CABVLU010000002">
    <property type="protein sequence ID" value="VVT49013.1"/>
    <property type="molecule type" value="Genomic_DNA"/>
</dbReference>
<proteinExistence type="inferred from homology"/>
<evidence type="ECO:0000256" key="4">
    <source>
        <dbReference type="ARBA" id="ARBA00022692"/>
    </source>
</evidence>
<comment type="similarity">
    <text evidence="2 8">Belongs to the DP1 family.</text>
</comment>
<accession>A0A5E8BHL7</accession>
<evidence type="ECO:0000256" key="2">
    <source>
        <dbReference type="ARBA" id="ARBA00008573"/>
    </source>
</evidence>
<sequence>MSAEFASNIQDKAFAFINSIDKELDKYPALKKLEAKTGVPKSYGTLGFVFVYFFLIFLNLGGIGQLLANFASLVIPGYYSLVALESRTTEDDTQYLTYWVVFAAFSVIEFWSKTILYWIPFYWVFKTVFFLYIGLPQYAGSKYIYLNFLRPVSVKFLGITGKPVPVSSAASTYSEAPAAAFSSTSAHLREKIDEVTNDIGSSTSVAI</sequence>
<protein>
    <recommendedName>
        <fullName evidence="3 8">Protein YOP1</fullName>
    </recommendedName>
</protein>
<comment type="subcellular location">
    <subcellularLocation>
        <location evidence="1 8">Membrane</location>
        <topology evidence="1 8">Multi-pass membrane protein</topology>
    </subcellularLocation>
</comment>
<dbReference type="Proteomes" id="UP000398389">
    <property type="component" value="Unassembled WGS sequence"/>
</dbReference>
<evidence type="ECO:0000313" key="10">
    <source>
        <dbReference type="Proteomes" id="UP000398389"/>
    </source>
</evidence>
<comment type="caution">
    <text evidence="8">Lacks conserved residue(s) required for the propagation of feature annotation.</text>
</comment>
<dbReference type="GeneID" id="43580881"/>
<evidence type="ECO:0000256" key="5">
    <source>
        <dbReference type="ARBA" id="ARBA00022989"/>
    </source>
</evidence>
<keyword evidence="4 8" id="KW-0812">Transmembrane</keyword>